<evidence type="ECO:0000313" key="3">
    <source>
        <dbReference type="Proteomes" id="UP000789570"/>
    </source>
</evidence>
<sequence>MLKQIRRTSNKFDKLQSFSSIATKSTKVRPKVQCYCKNVTESGLRINNVIKNDWPTIASKLKTPLISEMIEIQLVVSESSHNMLYHERQRYNQFREVDNADILLDKELDRLVSSSNEDEDWFDQSDDNKDDKYSIEDDTSNRQFIFPEFNNSEIKSEYEYSNTNADFSDM</sequence>
<evidence type="ECO:0000313" key="2">
    <source>
        <dbReference type="EMBL" id="CAG8452220.1"/>
    </source>
</evidence>
<feature type="region of interest" description="Disordered" evidence="1">
    <location>
        <begin position="117"/>
        <end position="139"/>
    </location>
</feature>
<reference evidence="2" key="1">
    <citation type="submission" date="2021-06" db="EMBL/GenBank/DDBJ databases">
        <authorList>
            <person name="Kallberg Y."/>
            <person name="Tangrot J."/>
            <person name="Rosling A."/>
        </authorList>
    </citation>
    <scope>NUCLEOTIDE SEQUENCE</scope>
    <source>
        <strain evidence="2">UK204</strain>
    </source>
</reference>
<dbReference type="EMBL" id="CAJVPQ010000159">
    <property type="protein sequence ID" value="CAG8452220.1"/>
    <property type="molecule type" value="Genomic_DNA"/>
</dbReference>
<evidence type="ECO:0000256" key="1">
    <source>
        <dbReference type="SAM" id="MobiDB-lite"/>
    </source>
</evidence>
<organism evidence="2 3">
    <name type="scientific">Funneliformis caledonium</name>
    <dbReference type="NCBI Taxonomy" id="1117310"/>
    <lineage>
        <taxon>Eukaryota</taxon>
        <taxon>Fungi</taxon>
        <taxon>Fungi incertae sedis</taxon>
        <taxon>Mucoromycota</taxon>
        <taxon>Glomeromycotina</taxon>
        <taxon>Glomeromycetes</taxon>
        <taxon>Glomerales</taxon>
        <taxon>Glomeraceae</taxon>
        <taxon>Funneliformis</taxon>
    </lineage>
</organism>
<gene>
    <name evidence="2" type="ORF">FCALED_LOCUS1301</name>
</gene>
<name>A0A9N8YWC6_9GLOM</name>
<keyword evidence="3" id="KW-1185">Reference proteome</keyword>
<proteinExistence type="predicted"/>
<feature type="compositionally biased region" description="Basic and acidic residues" evidence="1">
    <location>
        <begin position="126"/>
        <end position="135"/>
    </location>
</feature>
<protein>
    <submittedName>
        <fullName evidence="2">867_t:CDS:1</fullName>
    </submittedName>
</protein>
<accession>A0A9N8YWC6</accession>
<dbReference type="Proteomes" id="UP000789570">
    <property type="component" value="Unassembled WGS sequence"/>
</dbReference>
<comment type="caution">
    <text evidence="2">The sequence shown here is derived from an EMBL/GenBank/DDBJ whole genome shotgun (WGS) entry which is preliminary data.</text>
</comment>
<dbReference type="AlphaFoldDB" id="A0A9N8YWC6"/>